<dbReference type="EMBL" id="ANAH02000071">
    <property type="protein sequence ID" value="EPX55640.1"/>
    <property type="molecule type" value="Genomic_DNA"/>
</dbReference>
<evidence type="ECO:0000313" key="2">
    <source>
        <dbReference type="EMBL" id="EPX55640.1"/>
    </source>
</evidence>
<feature type="chain" id="PRO_5004554358" evidence="1">
    <location>
        <begin position="22"/>
        <end position="178"/>
    </location>
</feature>
<dbReference type="Proteomes" id="UP000011682">
    <property type="component" value="Unassembled WGS sequence"/>
</dbReference>
<evidence type="ECO:0000256" key="1">
    <source>
        <dbReference type="SAM" id="SignalP"/>
    </source>
</evidence>
<reference evidence="2" key="1">
    <citation type="submission" date="2013-05" db="EMBL/GenBank/DDBJ databases">
        <title>Genome assembly of Cystobacter fuscus DSM 2262.</title>
        <authorList>
            <person name="Sharma G."/>
            <person name="Khatri I."/>
            <person name="Kaur C."/>
            <person name="Mayilraj S."/>
            <person name="Subramanian S."/>
        </authorList>
    </citation>
    <scope>NUCLEOTIDE SEQUENCE [LARGE SCALE GENOMIC DNA]</scope>
    <source>
        <strain evidence="2">DSM 2262</strain>
    </source>
</reference>
<keyword evidence="1" id="KW-0732">Signal</keyword>
<accession>S9NU20</accession>
<keyword evidence="3" id="KW-1185">Reference proteome</keyword>
<gene>
    <name evidence="2" type="ORF">D187_009251</name>
</gene>
<evidence type="ECO:0000313" key="3">
    <source>
        <dbReference type="Proteomes" id="UP000011682"/>
    </source>
</evidence>
<name>S9NU20_CYSF2</name>
<dbReference type="RefSeq" id="WP_002627233.1">
    <property type="nucleotide sequence ID" value="NZ_ANAH02000071.1"/>
</dbReference>
<protein>
    <submittedName>
        <fullName evidence="2">Uncharacterized protein</fullName>
    </submittedName>
</protein>
<feature type="signal peptide" evidence="1">
    <location>
        <begin position="1"/>
        <end position="21"/>
    </location>
</feature>
<sequence length="178" mass="19017">MLRRLALVLFACTCLSSTARAHDPFLAEIETGSTADTLVLRVLLARSVAAHLAGLTPNPRVYFAPADFAARQANFDRIAKGLCLMSVNDRPLEPKKTEAALSRDKEEVVFTLTYPRPAATKVLLECGWLSRLPQGYAASAPIRVGSRATATDSLRLTAENPSGYLHLGSAPAPAASTP</sequence>
<proteinExistence type="predicted"/>
<dbReference type="OrthoDB" id="9911783at2"/>
<dbReference type="AlphaFoldDB" id="S9NU20"/>
<comment type="caution">
    <text evidence="2">The sequence shown here is derived from an EMBL/GenBank/DDBJ whole genome shotgun (WGS) entry which is preliminary data.</text>
</comment>
<organism evidence="2 3">
    <name type="scientific">Cystobacter fuscus (strain ATCC 25194 / DSM 2262 / NBRC 100088 / M29)</name>
    <dbReference type="NCBI Taxonomy" id="1242864"/>
    <lineage>
        <taxon>Bacteria</taxon>
        <taxon>Pseudomonadati</taxon>
        <taxon>Myxococcota</taxon>
        <taxon>Myxococcia</taxon>
        <taxon>Myxococcales</taxon>
        <taxon>Cystobacterineae</taxon>
        <taxon>Archangiaceae</taxon>
        <taxon>Cystobacter</taxon>
    </lineage>
</organism>